<name>A0AAE2YS31_9PROT</name>
<evidence type="ECO:0000313" key="1">
    <source>
        <dbReference type="EMBL" id="MBU2789314.1"/>
    </source>
</evidence>
<accession>A0AAE2YS31</accession>
<proteinExistence type="predicted"/>
<protein>
    <submittedName>
        <fullName evidence="1">Uncharacterized protein</fullName>
    </submittedName>
</protein>
<dbReference type="AlphaFoldDB" id="A0AAE2YS31"/>
<dbReference type="Proteomes" id="UP001197378">
    <property type="component" value="Unassembled WGS sequence"/>
</dbReference>
<keyword evidence="2" id="KW-1185">Reference proteome</keyword>
<organism evidence="1 2">
    <name type="scientific">Igneacidithiobacillus copahuensis</name>
    <dbReference type="NCBI Taxonomy" id="2724909"/>
    <lineage>
        <taxon>Bacteria</taxon>
        <taxon>Pseudomonadati</taxon>
        <taxon>Pseudomonadota</taxon>
        <taxon>Acidithiobacillia</taxon>
        <taxon>Acidithiobacillales</taxon>
        <taxon>Acidithiobacillaceae</taxon>
        <taxon>Igneacidithiobacillus</taxon>
    </lineage>
</organism>
<evidence type="ECO:0000313" key="2">
    <source>
        <dbReference type="Proteomes" id="UP001197378"/>
    </source>
</evidence>
<reference evidence="1" key="1">
    <citation type="journal article" date="2021" name="ISME J.">
        <title>Genomic evolution of the class Acidithiobacillia: deep-branching Proteobacteria living in extreme acidic conditions.</title>
        <authorList>
            <person name="Moya-Beltran A."/>
            <person name="Beard S."/>
            <person name="Rojas-Villalobos C."/>
            <person name="Issotta F."/>
            <person name="Gallardo Y."/>
            <person name="Ulloa R."/>
            <person name="Giaveno A."/>
            <person name="Degli Esposti M."/>
            <person name="Johnson D.B."/>
            <person name="Quatrini R."/>
        </authorList>
    </citation>
    <scope>NUCLEOTIDE SEQUENCE</scope>
    <source>
        <strain evidence="1">VAN18-1</strain>
    </source>
</reference>
<gene>
    <name evidence="1" type="ORF">HFQ13_14080</name>
</gene>
<dbReference type="EMBL" id="JAAXYO010000196">
    <property type="protein sequence ID" value="MBU2789314.1"/>
    <property type="molecule type" value="Genomic_DNA"/>
</dbReference>
<comment type="caution">
    <text evidence="1">The sequence shown here is derived from an EMBL/GenBank/DDBJ whole genome shotgun (WGS) entry which is preliminary data.</text>
</comment>
<sequence length="139" mass="15582">MSYELREATLDAVAETEQSHVFLEYRGESGGPALSISVGTGLFQRLVELHAGKDKARQWLQARVREVADLSPSTIEHYLNFVIKQQLCAFPEQYLSSERLEVLPLCVLPQGMRTGFCAHCAMSRDSLINRPSDLERISA</sequence>